<sequence length="717" mass="80218">MKTSILFLILLSYGFLHAQQTVNGRVTDRHNNPVFGANVYLSGTYDGTTSAEDGSFEFKTSETGLKTLVISFISFQEFKKSTKVSAMRDLVIVLREDVGALDAVVLSAGTFSAGDNSSVSVLKPLDIVTTAGVAGDFIAALQTLPGTQTVGEDGRLFVRGGTAEETQVFIDGLRVFQPYAASANNLPTRGRYSPFLFDGITFSTGGYSAEYGQALSSVLLLNTINEPDQTETNISIMSVGAGAGHVQKWKESSLSLNASYINLAPYLELIPNNKSAQFEKPYEGLGGEAVFRKQLSSGLLKFYSAYEYSNFEILQPDLNSSNLLRFKLKNGNFYTNTSYKGNLGNGWSVNPGASISHAANDALINDAQLSSEEKAANLKMGAAKRFNSYFKLKFGAEALLKNFSEKYREEEQFNSEFTSTIYAFYTEGDILFSKNFALKAGLRGSYLNLSEDFQVSPRLSLAYKLKQGGQFSLAYGKFLQEPQNLYLKYDHNLNPENATHYIFNYQWSKPGYTFRAETYYKDYEELVKYNTEEPLYNSAFVNSGSGYATGVDIFFRDNKSLKNFEYWLSYSFIDSKRNFRNYPQKVTPDFVADHSASLVMKYWLEDIRSQVGLTYNFSSGRPYENPNTLGFMNEKTGTYNNLSFNWAYLISQQKILYFSVSNLLGSKNIHGYEYADNPGVDGRFAGRAITPPADRFFFIGFFWTISKDKSQNQLDNL</sequence>
<organism evidence="6 7">
    <name type="scientific">Autumnicola lenta</name>
    <dbReference type="NCBI Taxonomy" id="3075593"/>
    <lineage>
        <taxon>Bacteria</taxon>
        <taxon>Pseudomonadati</taxon>
        <taxon>Bacteroidota</taxon>
        <taxon>Flavobacteriia</taxon>
        <taxon>Flavobacteriales</taxon>
        <taxon>Flavobacteriaceae</taxon>
        <taxon>Autumnicola</taxon>
    </lineage>
</organism>
<evidence type="ECO:0000313" key="6">
    <source>
        <dbReference type="EMBL" id="MDT0647329.1"/>
    </source>
</evidence>
<dbReference type="EMBL" id="JAVRHO010000015">
    <property type="protein sequence ID" value="MDT0647329.1"/>
    <property type="molecule type" value="Genomic_DNA"/>
</dbReference>
<dbReference type="Pfam" id="PF13715">
    <property type="entry name" value="CarbopepD_reg_2"/>
    <property type="match status" value="1"/>
</dbReference>
<dbReference type="SUPFAM" id="SSF56935">
    <property type="entry name" value="Porins"/>
    <property type="match status" value="1"/>
</dbReference>
<dbReference type="Gene3D" id="2.60.40.1120">
    <property type="entry name" value="Carboxypeptidase-like, regulatory domain"/>
    <property type="match status" value="1"/>
</dbReference>
<dbReference type="InterPro" id="IPR037066">
    <property type="entry name" value="Plug_dom_sf"/>
</dbReference>
<dbReference type="Gene3D" id="2.40.170.20">
    <property type="entry name" value="TonB-dependent receptor, beta-barrel domain"/>
    <property type="match status" value="1"/>
</dbReference>
<name>A0ABU3CLU5_9FLAO</name>
<proteinExistence type="predicted"/>
<dbReference type="Pfam" id="PF07715">
    <property type="entry name" value="Plug"/>
    <property type="match status" value="1"/>
</dbReference>
<dbReference type="Proteomes" id="UP001245285">
    <property type="component" value="Unassembled WGS sequence"/>
</dbReference>
<dbReference type="InterPro" id="IPR008969">
    <property type="entry name" value="CarboxyPept-like_regulatory"/>
</dbReference>
<evidence type="ECO:0000256" key="3">
    <source>
        <dbReference type="ARBA" id="ARBA00023237"/>
    </source>
</evidence>
<keyword evidence="7" id="KW-1185">Reference proteome</keyword>
<reference evidence="6 7" key="1">
    <citation type="submission" date="2023-09" db="EMBL/GenBank/DDBJ databases">
        <authorList>
            <person name="Rey-Velasco X."/>
        </authorList>
    </citation>
    <scope>NUCLEOTIDE SEQUENCE [LARGE SCALE GENOMIC DNA]</scope>
    <source>
        <strain evidence="6 7">F260</strain>
    </source>
</reference>
<evidence type="ECO:0000256" key="1">
    <source>
        <dbReference type="ARBA" id="ARBA00004442"/>
    </source>
</evidence>
<keyword evidence="2" id="KW-0472">Membrane</keyword>
<keyword evidence="4" id="KW-0732">Signal</keyword>
<evidence type="ECO:0000313" key="7">
    <source>
        <dbReference type="Proteomes" id="UP001245285"/>
    </source>
</evidence>
<feature type="signal peptide" evidence="4">
    <location>
        <begin position="1"/>
        <end position="18"/>
    </location>
</feature>
<gene>
    <name evidence="6" type="ORF">RM545_11570</name>
</gene>
<dbReference type="Gene3D" id="2.170.130.10">
    <property type="entry name" value="TonB-dependent receptor, plug domain"/>
    <property type="match status" value="1"/>
</dbReference>
<dbReference type="InterPro" id="IPR012910">
    <property type="entry name" value="Plug_dom"/>
</dbReference>
<keyword evidence="6" id="KW-0675">Receptor</keyword>
<keyword evidence="3" id="KW-0998">Cell outer membrane</keyword>
<feature type="domain" description="TonB-dependent receptor plug" evidence="5">
    <location>
        <begin position="117"/>
        <end position="213"/>
    </location>
</feature>
<evidence type="ECO:0000256" key="4">
    <source>
        <dbReference type="SAM" id="SignalP"/>
    </source>
</evidence>
<evidence type="ECO:0000259" key="5">
    <source>
        <dbReference type="Pfam" id="PF07715"/>
    </source>
</evidence>
<dbReference type="InterPro" id="IPR036942">
    <property type="entry name" value="Beta-barrel_TonB_sf"/>
</dbReference>
<comment type="caution">
    <text evidence="6">The sequence shown here is derived from an EMBL/GenBank/DDBJ whole genome shotgun (WGS) entry which is preliminary data.</text>
</comment>
<dbReference type="SUPFAM" id="SSF49464">
    <property type="entry name" value="Carboxypeptidase regulatory domain-like"/>
    <property type="match status" value="1"/>
</dbReference>
<comment type="subcellular location">
    <subcellularLocation>
        <location evidence="1">Cell outer membrane</location>
    </subcellularLocation>
</comment>
<protein>
    <submittedName>
        <fullName evidence="6">TonB-dependent receptor</fullName>
    </submittedName>
</protein>
<dbReference type="RefSeq" id="WP_311495440.1">
    <property type="nucleotide sequence ID" value="NZ_JAVRHO010000015.1"/>
</dbReference>
<feature type="chain" id="PRO_5047415383" evidence="4">
    <location>
        <begin position="19"/>
        <end position="717"/>
    </location>
</feature>
<accession>A0ABU3CLU5</accession>
<evidence type="ECO:0000256" key="2">
    <source>
        <dbReference type="ARBA" id="ARBA00023136"/>
    </source>
</evidence>